<dbReference type="AlphaFoldDB" id="A0A6A4IKV8"/>
<keyword evidence="3" id="KW-0862">Zinc</keyword>
<evidence type="ECO:0000256" key="8">
    <source>
        <dbReference type="SAM" id="MobiDB-lite"/>
    </source>
</evidence>
<comment type="subcellular location">
    <subcellularLocation>
        <location evidence="1">Nucleus</location>
    </subcellularLocation>
</comment>
<gene>
    <name evidence="10" type="ORF">BT96DRAFT_1012719</name>
</gene>
<dbReference type="GO" id="GO:0008270">
    <property type="term" value="F:zinc ion binding"/>
    <property type="evidence" value="ECO:0007669"/>
    <property type="project" value="InterPro"/>
</dbReference>
<dbReference type="Proteomes" id="UP000799118">
    <property type="component" value="Unassembled WGS sequence"/>
</dbReference>
<dbReference type="Pfam" id="PF07978">
    <property type="entry name" value="NIPSNAP"/>
    <property type="match status" value="1"/>
</dbReference>
<dbReference type="FunFam" id="3.30.70.100:FF:000004">
    <property type="entry name" value="NIPSNAP family protein"/>
    <property type="match status" value="1"/>
</dbReference>
<feature type="compositionally biased region" description="Basic and acidic residues" evidence="8">
    <location>
        <begin position="460"/>
        <end position="469"/>
    </location>
</feature>
<keyword evidence="7" id="KW-0539">Nucleus</keyword>
<dbReference type="Gene3D" id="4.10.240.10">
    <property type="entry name" value="Zn(2)-C6 fungal-type DNA-binding domain"/>
    <property type="match status" value="1"/>
</dbReference>
<evidence type="ECO:0000256" key="1">
    <source>
        <dbReference type="ARBA" id="ARBA00004123"/>
    </source>
</evidence>
<dbReference type="Gene3D" id="3.30.70.100">
    <property type="match status" value="2"/>
</dbReference>
<dbReference type="OrthoDB" id="2123952at2759"/>
<organism evidence="10 11">
    <name type="scientific">Gymnopus androsaceus JB14</name>
    <dbReference type="NCBI Taxonomy" id="1447944"/>
    <lineage>
        <taxon>Eukaryota</taxon>
        <taxon>Fungi</taxon>
        <taxon>Dikarya</taxon>
        <taxon>Basidiomycota</taxon>
        <taxon>Agaricomycotina</taxon>
        <taxon>Agaricomycetes</taxon>
        <taxon>Agaricomycetidae</taxon>
        <taxon>Agaricales</taxon>
        <taxon>Marasmiineae</taxon>
        <taxon>Omphalotaceae</taxon>
        <taxon>Gymnopus</taxon>
    </lineage>
</organism>
<keyword evidence="6" id="KW-0804">Transcription</keyword>
<feature type="compositionally biased region" description="Polar residues" evidence="8">
    <location>
        <begin position="409"/>
        <end position="425"/>
    </location>
</feature>
<dbReference type="InterPro" id="IPR036864">
    <property type="entry name" value="Zn2-C6_fun-type_DNA-bd_sf"/>
</dbReference>
<dbReference type="CDD" id="cd00067">
    <property type="entry name" value="GAL4"/>
    <property type="match status" value="1"/>
</dbReference>
<proteinExistence type="predicted"/>
<dbReference type="GO" id="GO:0005634">
    <property type="term" value="C:nucleus"/>
    <property type="evidence" value="ECO:0007669"/>
    <property type="project" value="UniProtKB-SubCell"/>
</dbReference>
<evidence type="ECO:0000256" key="3">
    <source>
        <dbReference type="ARBA" id="ARBA00022833"/>
    </source>
</evidence>
<dbReference type="Pfam" id="PF00172">
    <property type="entry name" value="Zn_clus"/>
    <property type="match status" value="1"/>
</dbReference>
<feature type="domain" description="Zn(2)-C6 fungal-type" evidence="9">
    <location>
        <begin position="264"/>
        <end position="296"/>
    </location>
</feature>
<dbReference type="SUPFAM" id="SSF54909">
    <property type="entry name" value="Dimeric alpha+beta barrel"/>
    <property type="match status" value="2"/>
</dbReference>
<name>A0A6A4IKV8_9AGAR</name>
<feature type="compositionally biased region" description="Low complexity" evidence="8">
    <location>
        <begin position="603"/>
        <end position="616"/>
    </location>
</feature>
<dbReference type="SMART" id="SM00066">
    <property type="entry name" value="GAL4"/>
    <property type="match status" value="1"/>
</dbReference>
<keyword evidence="5" id="KW-0238">DNA-binding</keyword>
<keyword evidence="2" id="KW-0479">Metal-binding</keyword>
<feature type="compositionally biased region" description="Low complexity" evidence="8">
    <location>
        <begin position="383"/>
        <end position="392"/>
    </location>
</feature>
<dbReference type="GO" id="GO:0000981">
    <property type="term" value="F:DNA-binding transcription factor activity, RNA polymerase II-specific"/>
    <property type="evidence" value="ECO:0007669"/>
    <property type="project" value="InterPro"/>
</dbReference>
<evidence type="ECO:0000256" key="5">
    <source>
        <dbReference type="ARBA" id="ARBA00023125"/>
    </source>
</evidence>
<dbReference type="InterPro" id="IPR012577">
    <property type="entry name" value="NIPSNAP"/>
</dbReference>
<evidence type="ECO:0000313" key="11">
    <source>
        <dbReference type="Proteomes" id="UP000799118"/>
    </source>
</evidence>
<feature type="compositionally biased region" description="Low complexity" evidence="8">
    <location>
        <begin position="431"/>
        <end position="450"/>
    </location>
</feature>
<dbReference type="InterPro" id="IPR007219">
    <property type="entry name" value="XnlR_reg_dom"/>
</dbReference>
<evidence type="ECO:0000259" key="9">
    <source>
        <dbReference type="PROSITE" id="PS50048"/>
    </source>
</evidence>
<evidence type="ECO:0000256" key="4">
    <source>
        <dbReference type="ARBA" id="ARBA00023015"/>
    </source>
</evidence>
<dbReference type="PROSITE" id="PS00463">
    <property type="entry name" value="ZN2_CY6_FUNGAL_1"/>
    <property type="match status" value="1"/>
</dbReference>
<reference evidence="10" key="1">
    <citation type="journal article" date="2019" name="Environ. Microbiol.">
        <title>Fungal ecological strategies reflected in gene transcription - a case study of two litter decomposers.</title>
        <authorList>
            <person name="Barbi F."/>
            <person name="Kohler A."/>
            <person name="Barry K."/>
            <person name="Baskaran P."/>
            <person name="Daum C."/>
            <person name="Fauchery L."/>
            <person name="Ihrmark K."/>
            <person name="Kuo A."/>
            <person name="LaButti K."/>
            <person name="Lipzen A."/>
            <person name="Morin E."/>
            <person name="Grigoriev I.V."/>
            <person name="Henrissat B."/>
            <person name="Lindahl B."/>
            <person name="Martin F."/>
        </authorList>
    </citation>
    <scope>NUCLEOTIDE SEQUENCE</scope>
    <source>
        <strain evidence="10">JB14</strain>
    </source>
</reference>
<sequence length="1158" mass="130990">MFRRPATNFLSTASRRSISVKNILHGSPEAQQAGEIEVQQHSRLVGRGKYVHGFEFHCVKPDRTKEYKEAAEKYYTGLVNDPNLHVKLTGSWETLVGQQDTFFHILEYENYGGYDKTTQLVKNSDHLKTYQAMLPHVTSRSSQLNQEFAFFPTAPPHAQGGIFELRSYQLIPGTLLAWEAAWRRGIDARSKITSPVGAWFSQVGRLHQVHHMWQYPNLETRKETREKAWQLDGWAETVDKDSDPSEDGDAPESQAASRKRSSRACDSCRKTKSKCERGVADGPCKSCALAGTTCTFLGPSFKRGPPKGYIHAIEQRWHQVESLLGVILQCTDPRVQSVVADLQKDELAREILKRVDLGPYGPSGRRFQPGNATKEDFFASVLRSNGNTSSGRDNSRSRRQSRVSREKVSLTQDRGLSVVPTQEWQNDLARSLCSSGPSSSPVYTPLSSSSDEPATRRRRLDNSRGHPDWNDMYTLETVSDHEESDEITEGLGELSLTENQEIRYHGKASGLQFLSKNNRTDDRVEGGVWRLPMARVWPPSKEFAAVTIQEEDIKVELPPIHIQDRLIDLYFTYIHPVFPVIHKSRFLTEYHARKHGQTRENTPSSASSSSPKPESSQKVTNLLLLTIFSITARFDETPQPPLVGMWEAGNVYWEQARMILTKIFDRSRPSTVQSLLLLGYREFGIGSMEQGWNFIGMAIRMAIDLGLHRNTDGWKHHGHSLFSKDETQTRRQIWWTCCLADRYGSVYMGRPIIIRDEDFDTPLPEVEEDDQELWQPLASDSIEISYPPTPSHIIACQRATSTLFVILGRIIQRLYPITVTDSTSRRALLNTFETRLDQWYLGLPDHLVYDAASKRPVPPPHVLFVHIRYWGTVLLLNRAFIPNWREIDSPWSTIEMKAFDLAQGAATRLSALVTVYRENFTLQRCSPFLTSYMLTTGIMHLLTLSLRPSNVQAAHGLRQTLEALEAMSILWPSASRANDLLQGVRLEFDTQSQASNVTRVKRHVDDAFGQEKNSDYLEREAFRAGGEGEQQQQELARASGEPGVQDLSTRIMAHMLGLDIPGIEPSTSYYPGYQWWPTPRQAQGQPAPPMLQSQMTQHPSYSQVSNVQRRPSGDFNNVYSGPGPVAGWAPVPESGGIMNVSNPAPDYNYTYNFNQYGL</sequence>
<keyword evidence="4" id="KW-0805">Transcription regulation</keyword>
<dbReference type="EMBL" id="ML769388">
    <property type="protein sequence ID" value="KAE9409105.1"/>
    <property type="molecule type" value="Genomic_DNA"/>
</dbReference>
<accession>A0A6A4IKV8</accession>
<dbReference type="CDD" id="cd12148">
    <property type="entry name" value="fungal_TF_MHR"/>
    <property type="match status" value="1"/>
</dbReference>
<feature type="region of interest" description="Disordered" evidence="8">
    <location>
        <begin position="382"/>
        <end position="472"/>
    </location>
</feature>
<dbReference type="PROSITE" id="PS50048">
    <property type="entry name" value="ZN2_CY6_FUNGAL_2"/>
    <property type="match status" value="1"/>
</dbReference>
<dbReference type="InterPro" id="IPR001138">
    <property type="entry name" value="Zn2Cys6_DnaBD"/>
</dbReference>
<dbReference type="GO" id="GO:0003677">
    <property type="term" value="F:DNA binding"/>
    <property type="evidence" value="ECO:0007669"/>
    <property type="project" value="UniProtKB-KW"/>
</dbReference>
<dbReference type="PANTHER" id="PTHR31313">
    <property type="entry name" value="TY1 ENHANCER ACTIVATOR"/>
    <property type="match status" value="1"/>
</dbReference>
<dbReference type="SMART" id="SM00906">
    <property type="entry name" value="Fungal_trans"/>
    <property type="match status" value="1"/>
</dbReference>
<dbReference type="InterPro" id="IPR051615">
    <property type="entry name" value="Transcr_Regulatory_Elem"/>
</dbReference>
<evidence type="ECO:0000256" key="6">
    <source>
        <dbReference type="ARBA" id="ARBA00023163"/>
    </source>
</evidence>
<evidence type="ECO:0000256" key="2">
    <source>
        <dbReference type="ARBA" id="ARBA00022723"/>
    </source>
</evidence>
<evidence type="ECO:0000256" key="7">
    <source>
        <dbReference type="ARBA" id="ARBA00023242"/>
    </source>
</evidence>
<dbReference type="GO" id="GO:0006351">
    <property type="term" value="P:DNA-templated transcription"/>
    <property type="evidence" value="ECO:0007669"/>
    <property type="project" value="InterPro"/>
</dbReference>
<protein>
    <recommendedName>
        <fullName evidence="9">Zn(2)-C6 fungal-type domain-containing protein</fullName>
    </recommendedName>
</protein>
<dbReference type="SUPFAM" id="SSF57701">
    <property type="entry name" value="Zn2/Cys6 DNA-binding domain"/>
    <property type="match status" value="1"/>
</dbReference>
<feature type="region of interest" description="Disordered" evidence="8">
    <location>
        <begin position="593"/>
        <end position="617"/>
    </location>
</feature>
<dbReference type="Pfam" id="PF04082">
    <property type="entry name" value="Fungal_trans"/>
    <property type="match status" value="1"/>
</dbReference>
<keyword evidence="11" id="KW-1185">Reference proteome</keyword>
<dbReference type="PANTHER" id="PTHR31313:SF78">
    <property type="entry name" value="TRANSCRIPTION FACTOR DOMAIN-CONTAINING PROTEIN"/>
    <property type="match status" value="1"/>
</dbReference>
<dbReference type="InterPro" id="IPR011008">
    <property type="entry name" value="Dimeric_a/b-barrel"/>
</dbReference>
<evidence type="ECO:0000313" key="10">
    <source>
        <dbReference type="EMBL" id="KAE9409105.1"/>
    </source>
</evidence>
<feature type="region of interest" description="Disordered" evidence="8">
    <location>
        <begin position="236"/>
        <end position="262"/>
    </location>
</feature>